<feature type="domain" description="RRM" evidence="4">
    <location>
        <begin position="39"/>
        <end position="117"/>
    </location>
</feature>
<name>L8HGV3_ACACF</name>
<keyword evidence="1 2" id="KW-0694">RNA-binding</keyword>
<evidence type="ECO:0000256" key="2">
    <source>
        <dbReference type="PROSITE-ProRule" id="PRU00176"/>
    </source>
</evidence>
<accession>L8HGV3</accession>
<dbReference type="SMART" id="SM00360">
    <property type="entry name" value="RRM"/>
    <property type="match status" value="1"/>
</dbReference>
<dbReference type="GeneID" id="14924936"/>
<dbReference type="OMA" id="PENQCKG"/>
<dbReference type="KEGG" id="acan:ACA1_075160"/>
<dbReference type="InterPro" id="IPR000504">
    <property type="entry name" value="RRM_dom"/>
</dbReference>
<evidence type="ECO:0000259" key="4">
    <source>
        <dbReference type="PROSITE" id="PS50102"/>
    </source>
</evidence>
<evidence type="ECO:0000313" key="6">
    <source>
        <dbReference type="Proteomes" id="UP000011083"/>
    </source>
</evidence>
<dbReference type="AlphaFoldDB" id="L8HGV3"/>
<proteinExistence type="predicted"/>
<dbReference type="RefSeq" id="XP_004353466.1">
    <property type="nucleotide sequence ID" value="XM_004353414.1"/>
</dbReference>
<reference evidence="5 6" key="1">
    <citation type="journal article" date="2013" name="Genome Biol.">
        <title>Genome of Acanthamoeba castellanii highlights extensive lateral gene transfer and early evolution of tyrosine kinase signaling.</title>
        <authorList>
            <person name="Clarke M."/>
            <person name="Lohan A.J."/>
            <person name="Liu B."/>
            <person name="Lagkouvardos I."/>
            <person name="Roy S."/>
            <person name="Zafar N."/>
            <person name="Bertelli C."/>
            <person name="Schilde C."/>
            <person name="Kianianmomeni A."/>
            <person name="Burglin T.R."/>
            <person name="Frech C."/>
            <person name="Turcotte B."/>
            <person name="Kopec K.O."/>
            <person name="Synnott J.M."/>
            <person name="Choo C."/>
            <person name="Paponov I."/>
            <person name="Finkler A."/>
            <person name="Soon Heng Tan C."/>
            <person name="Hutchins A.P."/>
            <person name="Weinmeier T."/>
            <person name="Rattei T."/>
            <person name="Chu J.S."/>
            <person name="Gimenez G."/>
            <person name="Irimia M."/>
            <person name="Rigden D.J."/>
            <person name="Fitzpatrick D.A."/>
            <person name="Lorenzo-Morales J."/>
            <person name="Bateman A."/>
            <person name="Chiu C.H."/>
            <person name="Tang P."/>
            <person name="Hegemann P."/>
            <person name="Fromm H."/>
            <person name="Raoult D."/>
            <person name="Greub G."/>
            <person name="Miranda-Saavedra D."/>
            <person name="Chen N."/>
            <person name="Nash P."/>
            <person name="Ginger M.L."/>
            <person name="Horn M."/>
            <person name="Schaap P."/>
            <person name="Caler L."/>
            <person name="Loftus B."/>
        </authorList>
    </citation>
    <scope>NUCLEOTIDE SEQUENCE [LARGE SCALE GENOMIC DNA]</scope>
    <source>
        <strain evidence="5 6">Neff</strain>
    </source>
</reference>
<evidence type="ECO:0000313" key="5">
    <source>
        <dbReference type="EMBL" id="ELR23938.1"/>
    </source>
</evidence>
<dbReference type="STRING" id="1257118.L8HGV3"/>
<dbReference type="InterPro" id="IPR052462">
    <property type="entry name" value="SLIRP/GR-RBP-like"/>
</dbReference>
<dbReference type="GO" id="GO:0003723">
    <property type="term" value="F:RNA binding"/>
    <property type="evidence" value="ECO:0007669"/>
    <property type="project" value="UniProtKB-UniRule"/>
</dbReference>
<dbReference type="PROSITE" id="PS50102">
    <property type="entry name" value="RRM"/>
    <property type="match status" value="1"/>
</dbReference>
<dbReference type="PANTHER" id="PTHR48027">
    <property type="entry name" value="HETEROGENEOUS NUCLEAR RIBONUCLEOPROTEIN 87F-RELATED"/>
    <property type="match status" value="1"/>
</dbReference>
<dbReference type="InterPro" id="IPR012677">
    <property type="entry name" value="Nucleotide-bd_a/b_plait_sf"/>
</dbReference>
<dbReference type="InterPro" id="IPR035979">
    <property type="entry name" value="RBD_domain_sf"/>
</dbReference>
<dbReference type="Pfam" id="PF00076">
    <property type="entry name" value="RRM_1"/>
    <property type="match status" value="1"/>
</dbReference>
<feature type="compositionally biased region" description="Basic and acidic residues" evidence="3">
    <location>
        <begin position="118"/>
        <end position="137"/>
    </location>
</feature>
<dbReference type="Gene3D" id="3.30.70.330">
    <property type="match status" value="1"/>
</dbReference>
<evidence type="ECO:0000256" key="1">
    <source>
        <dbReference type="ARBA" id="ARBA00022884"/>
    </source>
</evidence>
<dbReference type="VEuPathDB" id="AmoebaDB:ACA1_075160"/>
<evidence type="ECO:0000256" key="3">
    <source>
        <dbReference type="SAM" id="MobiDB-lite"/>
    </source>
</evidence>
<dbReference type="OrthoDB" id="439808at2759"/>
<protein>
    <submittedName>
        <fullName evidence="5">RNA recognition motif domain containing protein</fullName>
    </submittedName>
</protein>
<feature type="region of interest" description="Disordered" evidence="3">
    <location>
        <begin position="108"/>
        <end position="137"/>
    </location>
</feature>
<gene>
    <name evidence="5" type="ORF">ACA1_075160</name>
</gene>
<dbReference type="SUPFAM" id="SSF54928">
    <property type="entry name" value="RNA-binding domain, RBD"/>
    <property type="match status" value="1"/>
</dbReference>
<sequence>MNRLCLASRPAASLLIARQGSSAANRMAIRRFTEDINPSRLFIGGLSWGTDENKLKEAFEGFGEVRHVRVVVNRETGRSRGFGFVTFQSPEDAAAAAEAMHDKELDGRRLSVSYARNTPREGGFRQRPVEGKEEESM</sequence>
<organism evidence="5 6">
    <name type="scientific">Acanthamoeba castellanii (strain ATCC 30010 / Neff)</name>
    <dbReference type="NCBI Taxonomy" id="1257118"/>
    <lineage>
        <taxon>Eukaryota</taxon>
        <taxon>Amoebozoa</taxon>
        <taxon>Discosea</taxon>
        <taxon>Longamoebia</taxon>
        <taxon>Centramoebida</taxon>
        <taxon>Acanthamoebidae</taxon>
        <taxon>Acanthamoeba</taxon>
    </lineage>
</organism>
<keyword evidence="6" id="KW-1185">Reference proteome</keyword>
<dbReference type="EMBL" id="KB007842">
    <property type="protein sequence ID" value="ELR23938.1"/>
    <property type="molecule type" value="Genomic_DNA"/>
</dbReference>
<dbReference type="Proteomes" id="UP000011083">
    <property type="component" value="Unassembled WGS sequence"/>
</dbReference>